<dbReference type="GO" id="GO:0003677">
    <property type="term" value="F:DNA binding"/>
    <property type="evidence" value="ECO:0007669"/>
    <property type="project" value="UniProtKB-KW"/>
</dbReference>
<dbReference type="PATRIC" id="fig|1200352.3.peg.214"/>
<dbReference type="GO" id="GO:0003700">
    <property type="term" value="F:DNA-binding transcription factor activity"/>
    <property type="evidence" value="ECO:0007669"/>
    <property type="project" value="InterPro"/>
</dbReference>
<keyword evidence="8" id="KW-1185">Reference proteome</keyword>
<accession>S4XE41</accession>
<proteinExistence type="inferred from homology"/>
<dbReference type="SUPFAM" id="SSF53850">
    <property type="entry name" value="Periplasmic binding protein-like II"/>
    <property type="match status" value="1"/>
</dbReference>
<dbReference type="InterPro" id="IPR036390">
    <property type="entry name" value="WH_DNA-bd_sf"/>
</dbReference>
<dbReference type="Pfam" id="PF00126">
    <property type="entry name" value="HTH_1"/>
    <property type="match status" value="1"/>
</dbReference>
<evidence type="ECO:0000256" key="5">
    <source>
        <dbReference type="ARBA" id="ARBA00023163"/>
    </source>
</evidence>
<keyword evidence="4" id="KW-0010">Activator</keyword>
<dbReference type="Gene3D" id="1.10.10.10">
    <property type="entry name" value="Winged helix-like DNA-binding domain superfamily/Winged helix DNA-binding domain"/>
    <property type="match status" value="1"/>
</dbReference>
<comment type="similarity">
    <text evidence="1">Belongs to the LysR transcriptional regulatory family.</text>
</comment>
<dbReference type="eggNOG" id="COG0583">
    <property type="taxonomic scope" value="Bacteria"/>
</dbReference>
<dbReference type="STRING" id="1200352.A606_01075"/>
<dbReference type="AlphaFoldDB" id="S4XE41"/>
<evidence type="ECO:0000313" key="8">
    <source>
        <dbReference type="Proteomes" id="UP000014809"/>
    </source>
</evidence>
<dbReference type="CDD" id="cd08434">
    <property type="entry name" value="PBP2_GltC_like"/>
    <property type="match status" value="1"/>
</dbReference>
<sequence length="303" mass="32965">MRIDDLGWFLDLVETSNMADTSAATGLSQSSLSRRLARLEAEVGADLFDRRGRTLVLNHRGEVLADTARRTREIWMDGVEEVRRLVDPDRGTVRLCFMHSLGTWMVPDLLRSYRAVHPTVRFELVQGAAQELVDRVDDGRSDLALVGPEPVQAIAAGRLGWSELARQRLGLAVPDGHRLAVEPDGTVRDSVDLAEARDEPFVAMLEGFGTRMILDQLSEDAGFRPRLVFESMELTTVAGLVSAGLGVALLPVDDPNLQLPGVRVIPLRTGRQRELGVVWSATAELSPPVASFLDAVVGGGKAG</sequence>
<evidence type="ECO:0000256" key="2">
    <source>
        <dbReference type="ARBA" id="ARBA00023015"/>
    </source>
</evidence>
<dbReference type="EMBL" id="CP003696">
    <property type="protein sequence ID" value="AGP29870.1"/>
    <property type="molecule type" value="Genomic_DNA"/>
</dbReference>
<dbReference type="OrthoDB" id="9803735at2"/>
<dbReference type="RefSeq" id="WP_020440235.1">
    <property type="nucleotide sequence ID" value="NC_021663.1"/>
</dbReference>
<dbReference type="Gene3D" id="3.40.190.290">
    <property type="match status" value="1"/>
</dbReference>
<evidence type="ECO:0000256" key="1">
    <source>
        <dbReference type="ARBA" id="ARBA00009437"/>
    </source>
</evidence>
<dbReference type="Pfam" id="PF03466">
    <property type="entry name" value="LysR_substrate"/>
    <property type="match status" value="1"/>
</dbReference>
<dbReference type="InterPro" id="IPR005119">
    <property type="entry name" value="LysR_subst-bd"/>
</dbReference>
<dbReference type="HOGENOM" id="CLU_039613_6_0_11"/>
<dbReference type="InterPro" id="IPR000847">
    <property type="entry name" value="LysR_HTH_N"/>
</dbReference>
<dbReference type="KEGG" id="cter:A606_01075"/>
<dbReference type="SUPFAM" id="SSF46785">
    <property type="entry name" value="Winged helix' DNA-binding domain"/>
    <property type="match status" value="1"/>
</dbReference>
<dbReference type="PROSITE" id="PS50931">
    <property type="entry name" value="HTH_LYSR"/>
    <property type="match status" value="1"/>
</dbReference>
<dbReference type="PANTHER" id="PTHR30346">
    <property type="entry name" value="TRANSCRIPTIONAL DUAL REGULATOR HCAR-RELATED"/>
    <property type="match status" value="1"/>
</dbReference>
<name>S4XE41_9CORY</name>
<evidence type="ECO:0000259" key="6">
    <source>
        <dbReference type="PROSITE" id="PS50931"/>
    </source>
</evidence>
<dbReference type="GO" id="GO:0032993">
    <property type="term" value="C:protein-DNA complex"/>
    <property type="evidence" value="ECO:0007669"/>
    <property type="project" value="TreeGrafter"/>
</dbReference>
<keyword evidence="3" id="KW-0238">DNA-binding</keyword>
<feature type="domain" description="HTH lysR-type" evidence="6">
    <location>
        <begin position="1"/>
        <end position="58"/>
    </location>
</feature>
<keyword evidence="2" id="KW-0805">Transcription regulation</keyword>
<organism evidence="7 8">
    <name type="scientific">Corynebacterium terpenotabidum Y-11</name>
    <dbReference type="NCBI Taxonomy" id="1200352"/>
    <lineage>
        <taxon>Bacteria</taxon>
        <taxon>Bacillati</taxon>
        <taxon>Actinomycetota</taxon>
        <taxon>Actinomycetes</taxon>
        <taxon>Mycobacteriales</taxon>
        <taxon>Corynebacteriaceae</taxon>
        <taxon>Corynebacterium</taxon>
    </lineage>
</organism>
<gene>
    <name evidence="7" type="ORF">A606_01075</name>
</gene>
<evidence type="ECO:0000256" key="3">
    <source>
        <dbReference type="ARBA" id="ARBA00023125"/>
    </source>
</evidence>
<dbReference type="PANTHER" id="PTHR30346:SF28">
    <property type="entry name" value="HTH-TYPE TRANSCRIPTIONAL REGULATOR CYNR"/>
    <property type="match status" value="1"/>
</dbReference>
<dbReference type="Proteomes" id="UP000014809">
    <property type="component" value="Chromosome"/>
</dbReference>
<reference evidence="7 8" key="1">
    <citation type="submission" date="2012-06" db="EMBL/GenBank/DDBJ databases">
        <title>Complete genome sequence of Corynebacterium terpenotabidum Y-11 (=DSM 44721).</title>
        <authorList>
            <person name="Ruckert C."/>
            <person name="Albersmeier A."/>
            <person name="Al-Dilaimi A."/>
            <person name="Szczepanowski R."/>
            <person name="Kalinowski J."/>
        </authorList>
    </citation>
    <scope>NUCLEOTIDE SEQUENCE [LARGE SCALE GENOMIC DNA]</scope>
    <source>
        <strain evidence="7 8">Y-11</strain>
    </source>
</reference>
<evidence type="ECO:0000256" key="4">
    <source>
        <dbReference type="ARBA" id="ARBA00023159"/>
    </source>
</evidence>
<keyword evidence="5" id="KW-0804">Transcription</keyword>
<protein>
    <submittedName>
        <fullName evidence="7">LysR family transcriptional regulator</fullName>
    </submittedName>
</protein>
<dbReference type="InterPro" id="IPR036388">
    <property type="entry name" value="WH-like_DNA-bd_sf"/>
</dbReference>
<evidence type="ECO:0000313" key="7">
    <source>
        <dbReference type="EMBL" id="AGP29870.1"/>
    </source>
</evidence>